<protein>
    <submittedName>
        <fullName evidence="1">Uncharacterized protein</fullName>
    </submittedName>
</protein>
<reference evidence="1 2" key="1">
    <citation type="submission" date="2014-03" db="EMBL/GenBank/DDBJ databases">
        <title>Draft Genome Sequences of Four Burkholderia Strains.</title>
        <authorList>
            <person name="Liu X.Y."/>
            <person name="Li C.X."/>
            <person name="Xu J.H."/>
        </authorList>
    </citation>
    <scope>NUCLEOTIDE SEQUENCE [LARGE SCALE GENOMIC DNA]</scope>
    <source>
        <strain evidence="1 2">OP-1</strain>
    </source>
</reference>
<proteinExistence type="predicted"/>
<dbReference type="AlphaFoldDB" id="A0A656QFU1"/>
<sequence length="318" mass="33851">MLSGCQFLHVVGDEKHPSSETGQGQLKVELMGSTDLRGERLGNEDPLTDFNRFCKASLQSRTQPVHSKGPDEVFVVPILVGIALVAAFSVATTEAETSFARYADKKKQAFSFNTEHAGNVAALVREGRPTFNCLVIRLLNKDKPAEADLTFAATLKMSGATQPIAWQWVPTYFKLTKSSARTDRSGLVDVTVGIAISGVTEKGNQSVANTSIALKGLCLPGGSAKDCAQNSEGQWHDDNTKLPLGVYNATPWFIIPETDKAGAQQCKGDCVPGTITVSVTESGTGAPDFGAAKTELENTDKALATALGKYIDSQAPKK</sequence>
<evidence type="ECO:0000313" key="1">
    <source>
        <dbReference type="EMBL" id="KDR25889.1"/>
    </source>
</evidence>
<dbReference type="Proteomes" id="UP000027451">
    <property type="component" value="Unassembled WGS sequence"/>
</dbReference>
<evidence type="ECO:0000313" key="2">
    <source>
        <dbReference type="Proteomes" id="UP000027451"/>
    </source>
</evidence>
<comment type="caution">
    <text evidence="1">The sequence shown here is derived from an EMBL/GenBank/DDBJ whole genome shotgun (WGS) entry which is preliminary data.</text>
</comment>
<accession>A0A656QFU1</accession>
<gene>
    <name evidence="1" type="ORF">BG60_26640</name>
</gene>
<name>A0A656QFU1_9BURK</name>
<organism evidence="1 2">
    <name type="scientific">Caballeronia zhejiangensis</name>
    <dbReference type="NCBI Taxonomy" id="871203"/>
    <lineage>
        <taxon>Bacteria</taxon>
        <taxon>Pseudomonadati</taxon>
        <taxon>Pseudomonadota</taxon>
        <taxon>Betaproteobacteria</taxon>
        <taxon>Burkholderiales</taxon>
        <taxon>Burkholderiaceae</taxon>
        <taxon>Caballeronia</taxon>
    </lineage>
</organism>
<keyword evidence="2" id="KW-1185">Reference proteome</keyword>
<dbReference type="EMBL" id="JFHD01000041">
    <property type="protein sequence ID" value="KDR25889.1"/>
    <property type="molecule type" value="Genomic_DNA"/>
</dbReference>